<accession>A0A5C4M268</accession>
<dbReference type="PANTHER" id="PTHR30537:SF3">
    <property type="entry name" value="TRANSCRIPTIONAL REGULATORY PROTEIN"/>
    <property type="match status" value="1"/>
</dbReference>
<comment type="similarity">
    <text evidence="1">Belongs to the LysR transcriptional regulatory family.</text>
</comment>
<dbReference type="GO" id="GO:0003700">
    <property type="term" value="F:DNA-binding transcription factor activity"/>
    <property type="evidence" value="ECO:0007669"/>
    <property type="project" value="InterPro"/>
</dbReference>
<keyword evidence="4" id="KW-0804">Transcription</keyword>
<dbReference type="Pfam" id="PF00126">
    <property type="entry name" value="HTH_1"/>
    <property type="match status" value="1"/>
</dbReference>
<reference evidence="6 7" key="1">
    <citation type="submission" date="2019-06" db="EMBL/GenBank/DDBJ databases">
        <title>Amycolatopsis alkalitolerans sp. nov., isolated from Gastrodia elata Blume.</title>
        <authorList>
            <person name="Narsing Rao M.P."/>
            <person name="Li W.J."/>
        </authorList>
    </citation>
    <scope>NUCLEOTIDE SEQUENCE [LARGE SCALE GENOMIC DNA]</scope>
    <source>
        <strain evidence="6 7">SYSUP0005</strain>
    </source>
</reference>
<dbReference type="EMBL" id="VDFW01000012">
    <property type="protein sequence ID" value="TNC25109.1"/>
    <property type="molecule type" value="Genomic_DNA"/>
</dbReference>
<evidence type="ECO:0000313" key="7">
    <source>
        <dbReference type="Proteomes" id="UP000305546"/>
    </source>
</evidence>
<sequence>MRKPARPGSCAHGRAILHTWGVAEPRADDLLYLLALARTGRLVQAGHLLGVEHTTVARRITALETAVGRRLVHRTGNRWLLTDDGEQLLAHAETIESTMHQVAEFEVSRSSSLGGTVRVAATDGIGGTVVTQALVDLQRSHPQLEIELTTATRRFDVTYKDYDVAVTLQRFQSRRFLVRHLTDYLMELYATRSYLSTHPPINDAGDLAAHTFVWYVESLLEVPELDIFEENVGTHPNLRSSNIFAQLGFVLAGGGIGLLPRFLVMDRPELVPVLPDEISVRRTLWLVVRQESLNLARVHATLDHLDARLADLQDRLIGPMPDHPG</sequence>
<evidence type="ECO:0000313" key="6">
    <source>
        <dbReference type="EMBL" id="TNC25109.1"/>
    </source>
</evidence>
<evidence type="ECO:0000259" key="5">
    <source>
        <dbReference type="PROSITE" id="PS50931"/>
    </source>
</evidence>
<organism evidence="6 7">
    <name type="scientific">Amycolatopsis alkalitolerans</name>
    <dbReference type="NCBI Taxonomy" id="2547244"/>
    <lineage>
        <taxon>Bacteria</taxon>
        <taxon>Bacillati</taxon>
        <taxon>Actinomycetota</taxon>
        <taxon>Actinomycetes</taxon>
        <taxon>Pseudonocardiales</taxon>
        <taxon>Pseudonocardiaceae</taxon>
        <taxon>Amycolatopsis</taxon>
    </lineage>
</organism>
<proteinExistence type="inferred from homology"/>
<name>A0A5C4M268_9PSEU</name>
<feature type="domain" description="HTH lysR-type" evidence="5">
    <location>
        <begin position="25"/>
        <end position="82"/>
    </location>
</feature>
<dbReference type="AlphaFoldDB" id="A0A5C4M268"/>
<gene>
    <name evidence="6" type="ORF">FG385_15800</name>
</gene>
<dbReference type="Proteomes" id="UP000305546">
    <property type="component" value="Unassembled WGS sequence"/>
</dbReference>
<dbReference type="SUPFAM" id="SSF46785">
    <property type="entry name" value="Winged helix' DNA-binding domain"/>
    <property type="match status" value="1"/>
</dbReference>
<dbReference type="InterPro" id="IPR005119">
    <property type="entry name" value="LysR_subst-bd"/>
</dbReference>
<evidence type="ECO:0000256" key="1">
    <source>
        <dbReference type="ARBA" id="ARBA00009437"/>
    </source>
</evidence>
<dbReference type="GO" id="GO:0043565">
    <property type="term" value="F:sequence-specific DNA binding"/>
    <property type="evidence" value="ECO:0007669"/>
    <property type="project" value="TreeGrafter"/>
</dbReference>
<evidence type="ECO:0000256" key="2">
    <source>
        <dbReference type="ARBA" id="ARBA00023015"/>
    </source>
</evidence>
<dbReference type="SUPFAM" id="SSF53850">
    <property type="entry name" value="Periplasmic binding protein-like II"/>
    <property type="match status" value="1"/>
</dbReference>
<dbReference type="InterPro" id="IPR058163">
    <property type="entry name" value="LysR-type_TF_proteobact-type"/>
</dbReference>
<dbReference type="InterPro" id="IPR036390">
    <property type="entry name" value="WH_DNA-bd_sf"/>
</dbReference>
<evidence type="ECO:0000256" key="3">
    <source>
        <dbReference type="ARBA" id="ARBA00023125"/>
    </source>
</evidence>
<evidence type="ECO:0000256" key="4">
    <source>
        <dbReference type="ARBA" id="ARBA00023163"/>
    </source>
</evidence>
<dbReference type="InterPro" id="IPR036388">
    <property type="entry name" value="WH-like_DNA-bd_sf"/>
</dbReference>
<keyword evidence="7" id="KW-1185">Reference proteome</keyword>
<protein>
    <submittedName>
        <fullName evidence="6">LysR family transcriptional regulator</fullName>
    </submittedName>
</protein>
<dbReference type="InterPro" id="IPR000847">
    <property type="entry name" value="LysR_HTH_N"/>
</dbReference>
<keyword evidence="2" id="KW-0805">Transcription regulation</keyword>
<dbReference type="GO" id="GO:0006351">
    <property type="term" value="P:DNA-templated transcription"/>
    <property type="evidence" value="ECO:0007669"/>
    <property type="project" value="TreeGrafter"/>
</dbReference>
<dbReference type="PANTHER" id="PTHR30537">
    <property type="entry name" value="HTH-TYPE TRANSCRIPTIONAL REGULATOR"/>
    <property type="match status" value="1"/>
</dbReference>
<comment type="caution">
    <text evidence="6">The sequence shown here is derived from an EMBL/GenBank/DDBJ whole genome shotgun (WGS) entry which is preliminary data.</text>
</comment>
<keyword evidence="3" id="KW-0238">DNA-binding</keyword>
<dbReference type="PROSITE" id="PS50931">
    <property type="entry name" value="HTH_LYSR"/>
    <property type="match status" value="1"/>
</dbReference>
<dbReference type="Pfam" id="PF03466">
    <property type="entry name" value="LysR_substrate"/>
    <property type="match status" value="1"/>
</dbReference>
<dbReference type="Gene3D" id="1.10.10.10">
    <property type="entry name" value="Winged helix-like DNA-binding domain superfamily/Winged helix DNA-binding domain"/>
    <property type="match status" value="1"/>
</dbReference>
<dbReference type="Gene3D" id="3.40.190.290">
    <property type="match status" value="1"/>
</dbReference>